<dbReference type="EMBL" id="LFNG01000006">
    <property type="protein sequence ID" value="KMQ71791.1"/>
    <property type="molecule type" value="Genomic_DNA"/>
</dbReference>
<dbReference type="GO" id="GO:0045493">
    <property type="term" value="P:xylan catabolic process"/>
    <property type="evidence" value="ECO:0007669"/>
    <property type="project" value="UniProtKB-KW"/>
</dbReference>
<dbReference type="PANTHER" id="PTHR38050">
    <property type="match status" value="1"/>
</dbReference>
<evidence type="ECO:0000313" key="10">
    <source>
        <dbReference type="Proteomes" id="UP000035900"/>
    </source>
</evidence>
<organism evidence="9 10">
    <name type="scientific">Chryseobacterium koreense CCUG 49689</name>
    <dbReference type="NCBI Taxonomy" id="1304281"/>
    <lineage>
        <taxon>Bacteria</taxon>
        <taxon>Pseudomonadati</taxon>
        <taxon>Bacteroidota</taxon>
        <taxon>Flavobacteriia</taxon>
        <taxon>Flavobacteriales</taxon>
        <taxon>Weeksellaceae</taxon>
        <taxon>Chryseobacterium group</taxon>
        <taxon>Chryseobacterium</taxon>
    </lineage>
</organism>
<keyword evidence="10" id="KW-1185">Reference proteome</keyword>
<evidence type="ECO:0000313" key="9">
    <source>
        <dbReference type="EMBL" id="KMQ71791.1"/>
    </source>
</evidence>
<evidence type="ECO:0000256" key="2">
    <source>
        <dbReference type="ARBA" id="ARBA00022525"/>
    </source>
</evidence>
<evidence type="ECO:0000256" key="4">
    <source>
        <dbReference type="ARBA" id="ARBA00022729"/>
    </source>
</evidence>
<dbReference type="InterPro" id="IPR029058">
    <property type="entry name" value="AB_hydrolase_fold"/>
</dbReference>
<keyword evidence="6" id="KW-0119">Carbohydrate metabolism</keyword>
<feature type="signal peptide" evidence="8">
    <location>
        <begin position="1"/>
        <end position="18"/>
    </location>
</feature>
<name>A0A0J7J148_9FLAO</name>
<evidence type="ECO:0000256" key="6">
    <source>
        <dbReference type="ARBA" id="ARBA00023277"/>
    </source>
</evidence>
<sequence>MKNILIFLLAALSPCCFAQKEFTFNINGAERKALIYEPDKTGEKIPVVFVFHGHGGNAKHASGTMPFQKYFPEALVVFMQGIPGTSGYVIDKKGLLNGWQMFPNENGNRDVLFFDEVLKQLQNKFHLDSDRIYLAGHSNGARFVNVLWKERGDKIAAICSVAAQGGLMVKNAKPVSIWMSMGKNDPLVPYRMQKQSIDIVASNLKTDAKTAVVKGDQTFYKGINDTELVVEERNAGHEFPKESLPEMVAFFKRHHR</sequence>
<keyword evidence="2" id="KW-0964">Secreted</keyword>
<evidence type="ECO:0000256" key="7">
    <source>
        <dbReference type="ARBA" id="ARBA00023326"/>
    </source>
</evidence>
<keyword evidence="5" id="KW-0378">Hydrolase</keyword>
<dbReference type="GO" id="GO:0005576">
    <property type="term" value="C:extracellular region"/>
    <property type="evidence" value="ECO:0007669"/>
    <property type="project" value="UniProtKB-SubCell"/>
</dbReference>
<keyword evidence="4 8" id="KW-0732">Signal</keyword>
<gene>
    <name evidence="9" type="ORF">ACM44_06160</name>
</gene>
<evidence type="ECO:0000256" key="8">
    <source>
        <dbReference type="SAM" id="SignalP"/>
    </source>
</evidence>
<dbReference type="PATRIC" id="fig|1304281.5.peg.1319"/>
<protein>
    <recommendedName>
        <fullName evidence="11">Esterase</fullName>
    </recommendedName>
</protein>
<dbReference type="STRING" id="1304281.ACM44_06160"/>
<dbReference type="SUPFAM" id="SSF53474">
    <property type="entry name" value="alpha/beta-Hydrolases"/>
    <property type="match status" value="1"/>
</dbReference>
<proteinExistence type="predicted"/>
<dbReference type="InterPro" id="IPR043595">
    <property type="entry name" value="FaeB/C/D"/>
</dbReference>
<dbReference type="GO" id="GO:0030600">
    <property type="term" value="F:feruloyl esterase activity"/>
    <property type="evidence" value="ECO:0007669"/>
    <property type="project" value="InterPro"/>
</dbReference>
<feature type="chain" id="PRO_5005289573" description="Esterase" evidence="8">
    <location>
        <begin position="19"/>
        <end position="256"/>
    </location>
</feature>
<reference evidence="9 10" key="1">
    <citation type="journal article" date="2004" name="Int. J. Syst. Evol. Microbiol.">
        <title>Kaistella koreensis gen. nov., sp. nov., a novel member of the Chryseobacterium-Bergeyella-Riemerella branch.</title>
        <authorList>
            <person name="Kim M.K."/>
            <person name="Im W.T."/>
            <person name="Shin Y.K."/>
            <person name="Lim J.H."/>
            <person name="Kim S.H."/>
            <person name="Lee B.C."/>
            <person name="Park M.Y."/>
            <person name="Lee K.Y."/>
            <person name="Lee S.T."/>
        </authorList>
    </citation>
    <scope>NUCLEOTIDE SEQUENCE [LARGE SCALE GENOMIC DNA]</scope>
    <source>
        <strain evidence="9 10">CCUG 49689</strain>
    </source>
</reference>
<evidence type="ECO:0000256" key="1">
    <source>
        <dbReference type="ARBA" id="ARBA00004613"/>
    </source>
</evidence>
<evidence type="ECO:0000256" key="5">
    <source>
        <dbReference type="ARBA" id="ARBA00022801"/>
    </source>
</evidence>
<dbReference type="Gene3D" id="3.40.50.1820">
    <property type="entry name" value="alpha/beta hydrolase"/>
    <property type="match status" value="1"/>
</dbReference>
<keyword evidence="7" id="KW-0624">Polysaccharide degradation</keyword>
<comment type="subcellular location">
    <subcellularLocation>
        <location evidence="1">Secreted</location>
    </subcellularLocation>
</comment>
<dbReference type="AlphaFoldDB" id="A0A0J7J148"/>
<comment type="caution">
    <text evidence="9">The sequence shown here is derived from an EMBL/GenBank/DDBJ whole genome shotgun (WGS) entry which is preliminary data.</text>
</comment>
<dbReference type="PANTHER" id="PTHR38050:SF2">
    <property type="entry name" value="FERULOYL ESTERASE C-RELATED"/>
    <property type="match status" value="1"/>
</dbReference>
<dbReference type="RefSeq" id="WP_048499136.1">
    <property type="nucleotide sequence ID" value="NZ_LFNG01000006.1"/>
</dbReference>
<accession>A0A0J7J148</accession>
<evidence type="ECO:0008006" key="11">
    <source>
        <dbReference type="Google" id="ProtNLM"/>
    </source>
</evidence>
<dbReference type="Proteomes" id="UP000035900">
    <property type="component" value="Unassembled WGS sequence"/>
</dbReference>
<dbReference type="OrthoDB" id="9764953at2"/>
<evidence type="ECO:0000256" key="3">
    <source>
        <dbReference type="ARBA" id="ARBA00022651"/>
    </source>
</evidence>
<keyword evidence="3" id="KW-0858">Xylan degradation</keyword>